<dbReference type="PANTHER" id="PTHR35789:SF1">
    <property type="entry name" value="SPORE GERMINATION PROTEIN B3"/>
    <property type="match status" value="1"/>
</dbReference>
<comment type="subcellular location">
    <subcellularLocation>
        <location evidence="1">Membrane</location>
        <topology evidence="1">Lipid-anchor</topology>
    </subcellularLocation>
</comment>
<dbReference type="Pfam" id="PF25198">
    <property type="entry name" value="Spore_GerAC_N"/>
    <property type="match status" value="1"/>
</dbReference>
<dbReference type="AlphaFoldDB" id="A0A6I0EST2"/>
<evidence type="ECO:0000259" key="9">
    <source>
        <dbReference type="Pfam" id="PF05504"/>
    </source>
</evidence>
<dbReference type="Proteomes" id="UP000468766">
    <property type="component" value="Unassembled WGS sequence"/>
</dbReference>
<keyword evidence="6" id="KW-0564">Palmitate</keyword>
<name>A0A6I0EST2_9FIRM</name>
<evidence type="ECO:0000256" key="5">
    <source>
        <dbReference type="ARBA" id="ARBA00023136"/>
    </source>
</evidence>
<keyword evidence="7" id="KW-0449">Lipoprotein</keyword>
<dbReference type="OrthoDB" id="9816067at2"/>
<feature type="domain" description="Spore germination GerAC-like C-terminal" evidence="9">
    <location>
        <begin position="225"/>
        <end position="388"/>
    </location>
</feature>
<evidence type="ECO:0000256" key="1">
    <source>
        <dbReference type="ARBA" id="ARBA00004635"/>
    </source>
</evidence>
<keyword evidence="4 8" id="KW-0732">Signal</keyword>
<sequence length="396" mass="44278">MRKTMYLTIVLLLSSFLNGCWDRQELNQLSIVTAAAIDKVDEEYMLTTSIIRPVAMTATGGDGGTSTATGDGVWIALSYGSTIHEAEIELNRRASRTAYWGQNRIIVIGEEVAREGVHQVIDMLTRYPELRLNTWILVARGLASDIVVSVPQLEKSASAELTGLITRQEGWAHGQKTALFQILRNSNSPAKEPLITAVTTAEIHPANLEHEGQQPTPSKGVEVYGCAVLKEGKLVGWLDKEETLGAHWIIGDIERRAIFIDGPDGKPISIQLLDGESQFVADLTVEPHKITIFIETEGNIIENQGNREIETTESFQWLGKEVEREIQRELNLAIEKSRAYQSDFFGFGRTIYRQDPSAWRQLEAEWSDYLAEKLVVETVVTVTLRRAGMNRQFINP</sequence>
<comment type="similarity">
    <text evidence="2">Belongs to the GerABKC lipoprotein family.</text>
</comment>
<dbReference type="InterPro" id="IPR038501">
    <property type="entry name" value="Spore_GerAC_C_sf"/>
</dbReference>
<accession>A0A6I0EST2</accession>
<dbReference type="EMBL" id="WBXO01000008">
    <property type="protein sequence ID" value="KAB2951971.1"/>
    <property type="molecule type" value="Genomic_DNA"/>
</dbReference>
<evidence type="ECO:0000256" key="4">
    <source>
        <dbReference type="ARBA" id="ARBA00022729"/>
    </source>
</evidence>
<dbReference type="PANTHER" id="PTHR35789">
    <property type="entry name" value="SPORE GERMINATION PROTEIN B3"/>
    <property type="match status" value="1"/>
</dbReference>
<dbReference type="RefSeq" id="WP_151620673.1">
    <property type="nucleotide sequence ID" value="NZ_WBXO01000008.1"/>
</dbReference>
<dbReference type="InterPro" id="IPR057336">
    <property type="entry name" value="GerAC_N"/>
</dbReference>
<dbReference type="Pfam" id="PF05504">
    <property type="entry name" value="Spore_GerAC"/>
    <property type="match status" value="1"/>
</dbReference>
<feature type="signal peptide" evidence="8">
    <location>
        <begin position="1"/>
        <end position="19"/>
    </location>
</feature>
<reference evidence="11 12" key="1">
    <citation type="submission" date="2019-10" db="EMBL/GenBank/DDBJ databases">
        <title>Whole-genome sequence of the extremophile Heliorestis acidaminivorans DSM 24790.</title>
        <authorList>
            <person name="Kyndt J.A."/>
            <person name="Meyer T.E."/>
        </authorList>
    </citation>
    <scope>NUCLEOTIDE SEQUENCE [LARGE SCALE GENOMIC DNA]</scope>
    <source>
        <strain evidence="11 12">DSM 24790</strain>
    </source>
</reference>
<keyword evidence="5" id="KW-0472">Membrane</keyword>
<dbReference type="NCBIfam" id="TIGR02887">
    <property type="entry name" value="spore_ger_x_C"/>
    <property type="match status" value="1"/>
</dbReference>
<dbReference type="GO" id="GO:0009847">
    <property type="term" value="P:spore germination"/>
    <property type="evidence" value="ECO:0007669"/>
    <property type="project" value="InterPro"/>
</dbReference>
<evidence type="ECO:0000256" key="2">
    <source>
        <dbReference type="ARBA" id="ARBA00007886"/>
    </source>
</evidence>
<protein>
    <submittedName>
        <fullName evidence="11">Ger(X)C family spore germination protein</fullName>
    </submittedName>
</protein>
<gene>
    <name evidence="11" type="ORF">F9B85_10460</name>
</gene>
<dbReference type="GO" id="GO:0016020">
    <property type="term" value="C:membrane"/>
    <property type="evidence" value="ECO:0007669"/>
    <property type="project" value="UniProtKB-SubCell"/>
</dbReference>
<proteinExistence type="inferred from homology"/>
<evidence type="ECO:0000313" key="11">
    <source>
        <dbReference type="EMBL" id="KAB2951971.1"/>
    </source>
</evidence>
<evidence type="ECO:0000259" key="10">
    <source>
        <dbReference type="Pfam" id="PF25198"/>
    </source>
</evidence>
<keyword evidence="12" id="KW-1185">Reference proteome</keyword>
<evidence type="ECO:0000256" key="6">
    <source>
        <dbReference type="ARBA" id="ARBA00023139"/>
    </source>
</evidence>
<feature type="domain" description="Spore germination protein N-terminal" evidence="10">
    <location>
        <begin position="22"/>
        <end position="199"/>
    </location>
</feature>
<evidence type="ECO:0000256" key="3">
    <source>
        <dbReference type="ARBA" id="ARBA00022544"/>
    </source>
</evidence>
<evidence type="ECO:0000256" key="7">
    <source>
        <dbReference type="ARBA" id="ARBA00023288"/>
    </source>
</evidence>
<evidence type="ECO:0000313" key="12">
    <source>
        <dbReference type="Proteomes" id="UP000468766"/>
    </source>
</evidence>
<dbReference type="InterPro" id="IPR046953">
    <property type="entry name" value="Spore_GerAC-like_C"/>
</dbReference>
<comment type="caution">
    <text evidence="11">The sequence shown here is derived from an EMBL/GenBank/DDBJ whole genome shotgun (WGS) entry which is preliminary data.</text>
</comment>
<evidence type="ECO:0000256" key="8">
    <source>
        <dbReference type="SAM" id="SignalP"/>
    </source>
</evidence>
<dbReference type="Gene3D" id="3.30.300.210">
    <property type="entry name" value="Nutrient germinant receptor protein C, domain 3"/>
    <property type="match status" value="1"/>
</dbReference>
<keyword evidence="3" id="KW-0309">Germination</keyword>
<feature type="chain" id="PRO_5039723139" evidence="8">
    <location>
        <begin position="20"/>
        <end position="396"/>
    </location>
</feature>
<organism evidence="11 12">
    <name type="scientific">Heliorestis acidaminivorans</name>
    <dbReference type="NCBI Taxonomy" id="553427"/>
    <lineage>
        <taxon>Bacteria</taxon>
        <taxon>Bacillati</taxon>
        <taxon>Bacillota</taxon>
        <taxon>Clostridia</taxon>
        <taxon>Eubacteriales</taxon>
        <taxon>Heliobacteriaceae</taxon>
        <taxon>Heliorestis</taxon>
    </lineage>
</organism>
<dbReference type="InterPro" id="IPR008844">
    <property type="entry name" value="Spore_GerAC-like"/>
</dbReference>